<dbReference type="Proteomes" id="UP001607302">
    <property type="component" value="Unassembled WGS sequence"/>
</dbReference>
<evidence type="ECO:0000313" key="3">
    <source>
        <dbReference type="Proteomes" id="UP001607302"/>
    </source>
</evidence>
<dbReference type="EMBL" id="JAUDFV010000133">
    <property type="protein sequence ID" value="KAL2727147.1"/>
    <property type="molecule type" value="Genomic_DNA"/>
</dbReference>
<dbReference type="AlphaFoldDB" id="A0ABD2B334"/>
<evidence type="ECO:0000256" key="1">
    <source>
        <dbReference type="SAM" id="MobiDB-lite"/>
    </source>
</evidence>
<gene>
    <name evidence="2" type="ORF">V1478_007425</name>
</gene>
<organism evidence="2 3">
    <name type="scientific">Vespula squamosa</name>
    <name type="common">Southern yellow jacket</name>
    <name type="synonym">Wasp</name>
    <dbReference type="NCBI Taxonomy" id="30214"/>
    <lineage>
        <taxon>Eukaryota</taxon>
        <taxon>Metazoa</taxon>
        <taxon>Ecdysozoa</taxon>
        <taxon>Arthropoda</taxon>
        <taxon>Hexapoda</taxon>
        <taxon>Insecta</taxon>
        <taxon>Pterygota</taxon>
        <taxon>Neoptera</taxon>
        <taxon>Endopterygota</taxon>
        <taxon>Hymenoptera</taxon>
        <taxon>Apocrita</taxon>
        <taxon>Aculeata</taxon>
        <taxon>Vespoidea</taxon>
        <taxon>Vespidae</taxon>
        <taxon>Vespinae</taxon>
        <taxon>Vespula</taxon>
    </lineage>
</organism>
<proteinExistence type="predicted"/>
<feature type="non-terminal residue" evidence="2">
    <location>
        <position position="1"/>
    </location>
</feature>
<accession>A0ABD2B334</accession>
<keyword evidence="3" id="KW-1185">Reference proteome</keyword>
<protein>
    <submittedName>
        <fullName evidence="2">Uncharacterized protein</fullName>
    </submittedName>
</protein>
<evidence type="ECO:0000313" key="2">
    <source>
        <dbReference type="EMBL" id="KAL2727147.1"/>
    </source>
</evidence>
<sequence length="126" mass="14759">TPHIREKGRRRRRRSYGAFYFNGYSRKRLLIFCEGENKEKGSSSFVQSRDMKNTKSEVPTYKKNKKKTRKEGRKEGRRRKKAFSFCEERFKEGAAVDDPRATQQRAEGLACARALDYPSPSKDNDL</sequence>
<reference evidence="2 3" key="1">
    <citation type="journal article" date="2024" name="Ann. Entomol. Soc. Am.">
        <title>Genomic analyses of the southern and eastern yellowjacket wasps (Hymenoptera: Vespidae) reveal evolutionary signatures of social life.</title>
        <authorList>
            <person name="Catto M.A."/>
            <person name="Caine P.B."/>
            <person name="Orr S.E."/>
            <person name="Hunt B.G."/>
            <person name="Goodisman M.A.D."/>
        </authorList>
    </citation>
    <scope>NUCLEOTIDE SEQUENCE [LARGE SCALE GENOMIC DNA]</scope>
    <source>
        <strain evidence="2">233</strain>
        <tissue evidence="2">Head and thorax</tissue>
    </source>
</reference>
<feature type="compositionally biased region" description="Basic residues" evidence="1">
    <location>
        <begin position="62"/>
        <end position="80"/>
    </location>
</feature>
<name>A0ABD2B334_VESSQ</name>
<feature type="region of interest" description="Disordered" evidence="1">
    <location>
        <begin position="39"/>
        <end position="80"/>
    </location>
</feature>
<comment type="caution">
    <text evidence="2">The sequence shown here is derived from an EMBL/GenBank/DDBJ whole genome shotgun (WGS) entry which is preliminary data.</text>
</comment>